<sequence length="130" mass="14894">MTPRQLWDERVRIINEHRWADLADLYAEDAIVEMAFATPEPFRISGRQALAERLTSMAQGPLRFEVHDAVIHETADPETIIVEYRYLGTNTATGQTGEINNIQLFRSRDGELVETHDYHDHHAIGLLLGR</sequence>
<dbReference type="CDD" id="cd00531">
    <property type="entry name" value="NTF2_like"/>
    <property type="match status" value="1"/>
</dbReference>
<dbReference type="SUPFAM" id="SSF54427">
    <property type="entry name" value="NTF2-like"/>
    <property type="match status" value="1"/>
</dbReference>
<accession>A0ABV8LYV9</accession>
<dbReference type="Proteomes" id="UP001595816">
    <property type="component" value="Unassembled WGS sequence"/>
</dbReference>
<dbReference type="Gene3D" id="3.10.450.50">
    <property type="match status" value="1"/>
</dbReference>
<dbReference type="EMBL" id="JBHSAY010000019">
    <property type="protein sequence ID" value="MFC4134999.1"/>
    <property type="molecule type" value="Genomic_DNA"/>
</dbReference>
<protein>
    <submittedName>
        <fullName evidence="2">Nuclear transport factor 2 family protein</fullName>
    </submittedName>
</protein>
<evidence type="ECO:0000259" key="1">
    <source>
        <dbReference type="Pfam" id="PF12680"/>
    </source>
</evidence>
<gene>
    <name evidence="2" type="ORF">ACFOZ4_30685</name>
</gene>
<evidence type="ECO:0000313" key="2">
    <source>
        <dbReference type="EMBL" id="MFC4134999.1"/>
    </source>
</evidence>
<reference evidence="3" key="1">
    <citation type="journal article" date="2019" name="Int. J. Syst. Evol. Microbiol.">
        <title>The Global Catalogue of Microorganisms (GCM) 10K type strain sequencing project: providing services to taxonomists for standard genome sequencing and annotation.</title>
        <authorList>
            <consortium name="The Broad Institute Genomics Platform"/>
            <consortium name="The Broad Institute Genome Sequencing Center for Infectious Disease"/>
            <person name="Wu L."/>
            <person name="Ma J."/>
        </authorList>
    </citation>
    <scope>NUCLEOTIDE SEQUENCE [LARGE SCALE GENOMIC DNA]</scope>
    <source>
        <strain evidence="3">CGMCC 4.7289</strain>
    </source>
</reference>
<keyword evidence="3" id="KW-1185">Reference proteome</keyword>
<evidence type="ECO:0000313" key="3">
    <source>
        <dbReference type="Proteomes" id="UP001595816"/>
    </source>
</evidence>
<proteinExistence type="predicted"/>
<dbReference type="Pfam" id="PF12680">
    <property type="entry name" value="SnoaL_2"/>
    <property type="match status" value="1"/>
</dbReference>
<organism evidence="2 3">
    <name type="scientific">Hamadaea flava</name>
    <dbReference type="NCBI Taxonomy" id="1742688"/>
    <lineage>
        <taxon>Bacteria</taxon>
        <taxon>Bacillati</taxon>
        <taxon>Actinomycetota</taxon>
        <taxon>Actinomycetes</taxon>
        <taxon>Micromonosporales</taxon>
        <taxon>Micromonosporaceae</taxon>
        <taxon>Hamadaea</taxon>
    </lineage>
</organism>
<comment type="caution">
    <text evidence="2">The sequence shown here is derived from an EMBL/GenBank/DDBJ whole genome shotgun (WGS) entry which is preliminary data.</text>
</comment>
<dbReference type="InterPro" id="IPR032710">
    <property type="entry name" value="NTF2-like_dom_sf"/>
</dbReference>
<feature type="domain" description="SnoaL-like" evidence="1">
    <location>
        <begin position="11"/>
        <end position="114"/>
    </location>
</feature>
<dbReference type="RefSeq" id="WP_253762487.1">
    <property type="nucleotide sequence ID" value="NZ_JAMZDZ010000001.1"/>
</dbReference>
<name>A0ABV8LYV9_9ACTN</name>
<dbReference type="InterPro" id="IPR037401">
    <property type="entry name" value="SnoaL-like"/>
</dbReference>